<evidence type="ECO:0000256" key="9">
    <source>
        <dbReference type="ARBA" id="ARBA00023180"/>
    </source>
</evidence>
<evidence type="ECO:0000256" key="7">
    <source>
        <dbReference type="ARBA" id="ARBA00023136"/>
    </source>
</evidence>
<dbReference type="PRINTS" id="PR00249">
    <property type="entry name" value="GPCRSECRETIN"/>
</dbReference>
<dbReference type="InterPro" id="IPR000832">
    <property type="entry name" value="GPCR_2_secretin-like"/>
</dbReference>
<keyword evidence="3" id="KW-1003">Cell membrane</keyword>
<keyword evidence="12" id="KW-0732">Signal</keyword>
<feature type="signal peptide" evidence="12">
    <location>
        <begin position="1"/>
        <end position="23"/>
    </location>
</feature>
<sequence length="552" mass="64524">MKQKSLILISLLLLIDQWSLNNGHSGAVVVVVDGGVSAWKPQSYCHSPSNGRFDNITEFTNAMCTYCLWTIYTESTYYVWRNGYDFNRLLFVDQSFSSNSIVVKENSTHAYYYDVDYDHLKQLRTLRQYNNDPILKDLANELFVDKILQCCQDAHDCCQRMLNTTIDDNHIGQCPMIWDGWSCWDPTEPNTIGKNICPDMSLLAFEDYYDNIPSCVRSNAMKTCQTNGTWIQHTDYGECSILGRYTREIAVKSRIILQSISILLSIIAIIIFIYLRLYVKFYIQLLLNFFLSIILSSTMSLLYDIYVTKGHIEFSENTILQNPNYCRTFTFFYKETRMMNYAWMLIEGIFLHNSAVFAFNCRKMTEWRRTIYFFGWILPNIIMIIYGIIRLKYTESFDRCWTDSIGNLEWIFLFFPYLCFVVNLLLYINLIRIILIKLVFVKNGQMDCTGIKLALMLMPIFGIQYAIHMITIDPTQTCQTFLLTLFHLQNMIESLQGTIITFILCFLNKDVYKTISNSIRKHNNRRKSKLSTFITTMNDSAKQMENSPSLSS</sequence>
<dbReference type="EMBL" id="NJHN03000085">
    <property type="protein sequence ID" value="KAH9416890.1"/>
    <property type="molecule type" value="Genomic_DNA"/>
</dbReference>
<feature type="chain" id="PRO_5046144996" description="Calcitonin gene-related peptide type 1 receptor-like" evidence="12">
    <location>
        <begin position="24"/>
        <end position="552"/>
    </location>
</feature>
<dbReference type="Pfam" id="PF00002">
    <property type="entry name" value="7tm_2"/>
    <property type="match status" value="1"/>
</dbReference>
<keyword evidence="16" id="KW-1185">Reference proteome</keyword>
<dbReference type="SUPFAM" id="SSF111418">
    <property type="entry name" value="Hormone receptor domain"/>
    <property type="match status" value="1"/>
</dbReference>
<evidence type="ECO:0000256" key="12">
    <source>
        <dbReference type="SAM" id="SignalP"/>
    </source>
</evidence>
<dbReference type="InterPro" id="IPR017981">
    <property type="entry name" value="GPCR_2-like_7TM"/>
</dbReference>
<keyword evidence="5 11" id="KW-1133">Transmembrane helix</keyword>
<dbReference type="InterPro" id="IPR050332">
    <property type="entry name" value="GPCR_2"/>
</dbReference>
<dbReference type="PANTHER" id="PTHR45620">
    <property type="entry name" value="PDF RECEPTOR-LIKE PROTEIN-RELATED"/>
    <property type="match status" value="1"/>
</dbReference>
<evidence type="ECO:0000313" key="15">
    <source>
        <dbReference type="EMBL" id="KAH9416890.1"/>
    </source>
</evidence>
<dbReference type="PROSITE" id="PS50261">
    <property type="entry name" value="G_PROTEIN_RECEP_F2_4"/>
    <property type="match status" value="1"/>
</dbReference>
<feature type="transmembrane region" description="Helical" evidence="11">
    <location>
        <begin position="255"/>
        <end position="275"/>
    </location>
</feature>
<keyword evidence="6" id="KW-0297">G-protein coupled receptor</keyword>
<keyword evidence="8" id="KW-0675">Receptor</keyword>
<feature type="transmembrane region" description="Helical" evidence="11">
    <location>
        <begin position="282"/>
        <end position="303"/>
    </location>
</feature>
<dbReference type="PANTHER" id="PTHR45620:SF42">
    <property type="entry name" value="G-PROTEIN COUPLED RECEPTOR SEB-2"/>
    <property type="match status" value="1"/>
</dbReference>
<evidence type="ECO:0000313" key="16">
    <source>
        <dbReference type="Proteomes" id="UP000887458"/>
    </source>
</evidence>
<dbReference type="Gene3D" id="1.20.1070.10">
    <property type="entry name" value="Rhodopsin 7-helix transmembrane proteins"/>
    <property type="match status" value="1"/>
</dbReference>
<comment type="similarity">
    <text evidence="2">Belongs to the G-protein coupled receptor 2 family.</text>
</comment>
<gene>
    <name evidence="15" type="ORF">DERP_013861</name>
</gene>
<name>A0ABQ8J305_DERPT</name>
<reference evidence="15 16" key="2">
    <citation type="journal article" date="2022" name="Mol. Biol. Evol.">
        <title>Comparative Genomics Reveals Insights into the Divergent Evolution of Astigmatic Mites and Household Pest Adaptations.</title>
        <authorList>
            <person name="Xiong Q."/>
            <person name="Wan A.T."/>
            <person name="Liu X."/>
            <person name="Fung C.S."/>
            <person name="Xiao X."/>
            <person name="Malainual N."/>
            <person name="Hou J."/>
            <person name="Wang L."/>
            <person name="Wang M."/>
            <person name="Yang K.Y."/>
            <person name="Cui Y."/>
            <person name="Leung E.L."/>
            <person name="Nong W."/>
            <person name="Shin S.K."/>
            <person name="Au S.W."/>
            <person name="Jeong K.Y."/>
            <person name="Chew F.T."/>
            <person name="Hui J.H."/>
            <person name="Leung T.F."/>
            <person name="Tungtrongchitr A."/>
            <person name="Zhong N."/>
            <person name="Liu Z."/>
            <person name="Tsui S.K."/>
        </authorList>
    </citation>
    <scope>NUCLEOTIDE SEQUENCE [LARGE SCALE GENOMIC DNA]</scope>
    <source>
        <strain evidence="15">Derp</strain>
    </source>
</reference>
<evidence type="ECO:0000256" key="4">
    <source>
        <dbReference type="ARBA" id="ARBA00022692"/>
    </source>
</evidence>
<feature type="transmembrane region" description="Helical" evidence="11">
    <location>
        <begin position="492"/>
        <end position="512"/>
    </location>
</feature>
<feature type="transmembrane region" description="Helical" evidence="11">
    <location>
        <begin position="371"/>
        <end position="391"/>
    </location>
</feature>
<keyword evidence="4 11" id="KW-0812">Transmembrane</keyword>
<feature type="transmembrane region" description="Helical" evidence="11">
    <location>
        <begin position="341"/>
        <end position="359"/>
    </location>
</feature>
<evidence type="ECO:0000256" key="2">
    <source>
        <dbReference type="ARBA" id="ARBA00005314"/>
    </source>
</evidence>
<keyword evidence="10" id="KW-0807">Transducer</keyword>
<organism evidence="15 16">
    <name type="scientific">Dermatophagoides pteronyssinus</name>
    <name type="common">European house dust mite</name>
    <dbReference type="NCBI Taxonomy" id="6956"/>
    <lineage>
        <taxon>Eukaryota</taxon>
        <taxon>Metazoa</taxon>
        <taxon>Ecdysozoa</taxon>
        <taxon>Arthropoda</taxon>
        <taxon>Chelicerata</taxon>
        <taxon>Arachnida</taxon>
        <taxon>Acari</taxon>
        <taxon>Acariformes</taxon>
        <taxon>Sarcoptiformes</taxon>
        <taxon>Astigmata</taxon>
        <taxon>Psoroptidia</taxon>
        <taxon>Analgoidea</taxon>
        <taxon>Pyroglyphidae</taxon>
        <taxon>Dermatophagoidinae</taxon>
        <taxon>Dermatophagoides</taxon>
    </lineage>
</organism>
<dbReference type="Gene3D" id="4.10.1240.10">
    <property type="entry name" value="GPCR, family 2, extracellular hormone receptor domain"/>
    <property type="match status" value="1"/>
</dbReference>
<dbReference type="PROSITE" id="PS00649">
    <property type="entry name" value="G_PROTEIN_RECEP_F2_1"/>
    <property type="match status" value="1"/>
</dbReference>
<evidence type="ECO:0000256" key="3">
    <source>
        <dbReference type="ARBA" id="ARBA00022475"/>
    </source>
</evidence>
<proteinExistence type="inferred from homology"/>
<keyword evidence="7 11" id="KW-0472">Membrane</keyword>
<comment type="caution">
    <text evidence="15">The sequence shown here is derived from an EMBL/GenBank/DDBJ whole genome shotgun (WGS) entry which is preliminary data.</text>
</comment>
<evidence type="ECO:0000259" key="13">
    <source>
        <dbReference type="PROSITE" id="PS50227"/>
    </source>
</evidence>
<evidence type="ECO:0000256" key="8">
    <source>
        <dbReference type="ARBA" id="ARBA00023170"/>
    </source>
</evidence>
<evidence type="ECO:0000256" key="5">
    <source>
        <dbReference type="ARBA" id="ARBA00022989"/>
    </source>
</evidence>
<dbReference type="InterPro" id="IPR001879">
    <property type="entry name" value="GPCR_2_extracellular_dom"/>
</dbReference>
<feature type="transmembrane region" description="Helical" evidence="11">
    <location>
        <begin position="411"/>
        <end position="441"/>
    </location>
</feature>
<protein>
    <recommendedName>
        <fullName evidence="17">Calcitonin gene-related peptide type 1 receptor-like</fullName>
    </recommendedName>
</protein>
<feature type="transmembrane region" description="Helical" evidence="11">
    <location>
        <begin position="453"/>
        <end position="472"/>
    </location>
</feature>
<accession>A0ABQ8J305</accession>
<evidence type="ECO:0008006" key="17">
    <source>
        <dbReference type="Google" id="ProtNLM"/>
    </source>
</evidence>
<comment type="subcellular location">
    <subcellularLocation>
        <location evidence="1">Cell membrane</location>
        <topology evidence="1">Multi-pass membrane protein</topology>
    </subcellularLocation>
</comment>
<dbReference type="PROSITE" id="PS50227">
    <property type="entry name" value="G_PROTEIN_RECEP_F2_3"/>
    <property type="match status" value="1"/>
</dbReference>
<evidence type="ECO:0000256" key="11">
    <source>
        <dbReference type="SAM" id="Phobius"/>
    </source>
</evidence>
<dbReference type="Pfam" id="PF02793">
    <property type="entry name" value="HRM"/>
    <property type="match status" value="1"/>
</dbReference>
<evidence type="ECO:0000256" key="1">
    <source>
        <dbReference type="ARBA" id="ARBA00004651"/>
    </source>
</evidence>
<evidence type="ECO:0000256" key="6">
    <source>
        <dbReference type="ARBA" id="ARBA00023040"/>
    </source>
</evidence>
<feature type="domain" description="G-protein coupled receptors family 2 profile 1" evidence="13">
    <location>
        <begin position="156"/>
        <end position="243"/>
    </location>
</feature>
<dbReference type="Proteomes" id="UP000887458">
    <property type="component" value="Unassembled WGS sequence"/>
</dbReference>
<feature type="domain" description="G-protein coupled receptors family 2 profile 2" evidence="14">
    <location>
        <begin position="250"/>
        <end position="508"/>
    </location>
</feature>
<dbReference type="InterPro" id="IPR017983">
    <property type="entry name" value="GPCR_2_secretin-like_CS"/>
</dbReference>
<dbReference type="InterPro" id="IPR036445">
    <property type="entry name" value="GPCR_2_extracell_dom_sf"/>
</dbReference>
<keyword evidence="9" id="KW-0325">Glycoprotein</keyword>
<reference evidence="15 16" key="1">
    <citation type="journal article" date="2018" name="J. Allergy Clin. Immunol.">
        <title>High-quality assembly of Dermatophagoides pteronyssinus genome and transcriptome reveals a wide range of novel allergens.</title>
        <authorList>
            <person name="Liu X.Y."/>
            <person name="Yang K.Y."/>
            <person name="Wang M.Q."/>
            <person name="Kwok J.S."/>
            <person name="Zeng X."/>
            <person name="Yang Z."/>
            <person name="Xiao X.J."/>
            <person name="Lau C.P."/>
            <person name="Li Y."/>
            <person name="Huang Z.M."/>
            <person name="Ba J.G."/>
            <person name="Yim A.K."/>
            <person name="Ouyang C.Y."/>
            <person name="Ngai S.M."/>
            <person name="Chan T.F."/>
            <person name="Leung E.L."/>
            <person name="Liu L."/>
            <person name="Liu Z.G."/>
            <person name="Tsui S.K."/>
        </authorList>
    </citation>
    <scope>NUCLEOTIDE SEQUENCE [LARGE SCALE GENOMIC DNA]</scope>
    <source>
        <strain evidence="15">Derp</strain>
    </source>
</reference>
<evidence type="ECO:0000259" key="14">
    <source>
        <dbReference type="PROSITE" id="PS50261"/>
    </source>
</evidence>
<evidence type="ECO:0000256" key="10">
    <source>
        <dbReference type="ARBA" id="ARBA00023224"/>
    </source>
</evidence>